<comment type="caution">
    <text evidence="2">The sequence shown here is derived from an EMBL/GenBank/DDBJ whole genome shotgun (WGS) entry which is preliminary data.</text>
</comment>
<dbReference type="AlphaFoldDB" id="A0AAV1UQC8"/>
<proteinExistence type="predicted"/>
<evidence type="ECO:0008006" key="4">
    <source>
        <dbReference type="Google" id="ProtNLM"/>
    </source>
</evidence>
<evidence type="ECO:0000313" key="2">
    <source>
        <dbReference type="EMBL" id="CAK7935903.1"/>
    </source>
</evidence>
<dbReference type="Proteomes" id="UP001162060">
    <property type="component" value="Unassembled WGS sequence"/>
</dbReference>
<feature type="chain" id="PRO_5043999074" description="Secreted protein" evidence="1">
    <location>
        <begin position="22"/>
        <end position="151"/>
    </location>
</feature>
<organism evidence="2 3">
    <name type="scientific">Peronospora matthiolae</name>
    <dbReference type="NCBI Taxonomy" id="2874970"/>
    <lineage>
        <taxon>Eukaryota</taxon>
        <taxon>Sar</taxon>
        <taxon>Stramenopiles</taxon>
        <taxon>Oomycota</taxon>
        <taxon>Peronosporomycetes</taxon>
        <taxon>Peronosporales</taxon>
        <taxon>Peronosporaceae</taxon>
        <taxon>Peronospora</taxon>
    </lineage>
</organism>
<name>A0AAV1UQC8_9STRA</name>
<evidence type="ECO:0000313" key="3">
    <source>
        <dbReference type="Proteomes" id="UP001162060"/>
    </source>
</evidence>
<sequence>MAVVLFYCGGCAFFVRLVVVADNREVVDGWKKSERCEKAGESSSRKRVSSAGENKAPGFFLLAERTWEHNLMTSTRYGLYVHRSERERERGRERGFIGETVVCDMSSLDCRNGERCSGILVVNTGIKPVSGRQEWLRGVFFIRVFVLFSSR</sequence>
<reference evidence="2" key="1">
    <citation type="submission" date="2024-01" db="EMBL/GenBank/DDBJ databases">
        <authorList>
            <person name="Webb A."/>
        </authorList>
    </citation>
    <scope>NUCLEOTIDE SEQUENCE</scope>
    <source>
        <strain evidence="2">Pm1</strain>
    </source>
</reference>
<accession>A0AAV1UQC8</accession>
<evidence type="ECO:0000256" key="1">
    <source>
        <dbReference type="SAM" id="SignalP"/>
    </source>
</evidence>
<protein>
    <recommendedName>
        <fullName evidence="4">Secreted protein</fullName>
    </recommendedName>
</protein>
<feature type="signal peptide" evidence="1">
    <location>
        <begin position="1"/>
        <end position="21"/>
    </location>
</feature>
<gene>
    <name evidence="2" type="ORF">PM001_LOCUS21053</name>
</gene>
<dbReference type="EMBL" id="CAKLBY020000223">
    <property type="protein sequence ID" value="CAK7935903.1"/>
    <property type="molecule type" value="Genomic_DNA"/>
</dbReference>
<keyword evidence="1" id="KW-0732">Signal</keyword>